<evidence type="ECO:0000256" key="1">
    <source>
        <dbReference type="SAM" id="Phobius"/>
    </source>
</evidence>
<reference evidence="2" key="1">
    <citation type="submission" date="2020-10" db="EMBL/GenBank/DDBJ databases">
        <authorList>
            <person name="Kusch S."/>
        </authorList>
    </citation>
    <scope>NUCLEOTIDE SEQUENCE</scope>
    <source>
        <strain evidence="2">SwB9</strain>
    </source>
</reference>
<gene>
    <name evidence="2" type="ORF">SCLTRI_LOCUS7397</name>
</gene>
<feature type="transmembrane region" description="Helical" evidence="1">
    <location>
        <begin position="83"/>
        <end position="104"/>
    </location>
</feature>
<organism evidence="2 3">
    <name type="scientific">Sclerotinia trifoliorum</name>
    <dbReference type="NCBI Taxonomy" id="28548"/>
    <lineage>
        <taxon>Eukaryota</taxon>
        <taxon>Fungi</taxon>
        <taxon>Dikarya</taxon>
        <taxon>Ascomycota</taxon>
        <taxon>Pezizomycotina</taxon>
        <taxon>Leotiomycetes</taxon>
        <taxon>Helotiales</taxon>
        <taxon>Sclerotiniaceae</taxon>
        <taxon>Sclerotinia</taxon>
    </lineage>
</organism>
<keyword evidence="1" id="KW-0472">Membrane</keyword>
<keyword evidence="3" id="KW-1185">Reference proteome</keyword>
<proteinExistence type="predicted"/>
<protein>
    <submittedName>
        <fullName evidence="2">52cec553-4880-4c0a-bfdc-3fad3910a626</fullName>
    </submittedName>
</protein>
<name>A0A8H2W0Y3_9HELO</name>
<comment type="caution">
    <text evidence="2">The sequence shown here is derived from an EMBL/GenBank/DDBJ whole genome shotgun (WGS) entry which is preliminary data.</text>
</comment>
<evidence type="ECO:0000313" key="2">
    <source>
        <dbReference type="EMBL" id="CAD6447605.1"/>
    </source>
</evidence>
<keyword evidence="1" id="KW-0812">Transmembrane</keyword>
<dbReference type="AlphaFoldDB" id="A0A8H2W0Y3"/>
<evidence type="ECO:0000313" key="3">
    <source>
        <dbReference type="Proteomes" id="UP000624404"/>
    </source>
</evidence>
<keyword evidence="1" id="KW-1133">Transmembrane helix</keyword>
<sequence length="114" mass="13029">MENRFLENIERTPGITTYPQPNLTICSVICVVKQIPSSQSESFQSNITNQKITQLLDEGSLLLKRKFDDGSLNYGVRFDINLISLRGIFTLLNLLQITNFLFGVSDRQIRYGKK</sequence>
<dbReference type="Proteomes" id="UP000624404">
    <property type="component" value="Unassembled WGS sequence"/>
</dbReference>
<accession>A0A8H2W0Y3</accession>
<dbReference type="EMBL" id="CAJHIA010000028">
    <property type="protein sequence ID" value="CAD6447605.1"/>
    <property type="molecule type" value="Genomic_DNA"/>
</dbReference>